<dbReference type="PANTHER" id="PTHR43648">
    <property type="entry name" value="ELECTRON TRANSFER FLAVOPROTEIN BETA SUBUNIT LYSINE METHYLTRANSFERASE"/>
    <property type="match status" value="1"/>
</dbReference>
<dbReference type="GO" id="GO:0032259">
    <property type="term" value="P:methylation"/>
    <property type="evidence" value="ECO:0007669"/>
    <property type="project" value="UniProtKB-KW"/>
</dbReference>
<dbReference type="SUPFAM" id="SSF53335">
    <property type="entry name" value="S-adenosyl-L-methionine-dependent methyltransferases"/>
    <property type="match status" value="1"/>
</dbReference>
<dbReference type="CDD" id="cd02440">
    <property type="entry name" value="AdoMet_MTases"/>
    <property type="match status" value="1"/>
</dbReference>
<evidence type="ECO:0000256" key="6">
    <source>
        <dbReference type="HAMAP-Rule" id="MF_00735"/>
    </source>
</evidence>
<dbReference type="InterPro" id="IPR029063">
    <property type="entry name" value="SAM-dependent_MTases_sf"/>
</dbReference>
<keyword evidence="8" id="KW-1185">Reference proteome</keyword>
<dbReference type="PATRIC" id="fig|999422.3.peg.177"/>
<keyword evidence="7" id="KW-0687">Ribonucleoprotein</keyword>
<organism evidence="7 8">
    <name type="scientific">Segatella maculosa OT 289</name>
    <dbReference type="NCBI Taxonomy" id="999422"/>
    <lineage>
        <taxon>Bacteria</taxon>
        <taxon>Pseudomonadati</taxon>
        <taxon>Bacteroidota</taxon>
        <taxon>Bacteroidia</taxon>
        <taxon>Bacteroidales</taxon>
        <taxon>Prevotellaceae</taxon>
        <taxon>Segatella</taxon>
    </lineage>
</organism>
<evidence type="ECO:0000313" key="7">
    <source>
        <dbReference type="EMBL" id="EHO74338.1"/>
    </source>
</evidence>
<feature type="binding site" evidence="6">
    <location>
        <position position="223"/>
    </location>
    <ligand>
        <name>S-adenosyl-L-methionine</name>
        <dbReference type="ChEBI" id="CHEBI:59789"/>
    </ligand>
</feature>
<dbReference type="HAMAP" id="MF_00735">
    <property type="entry name" value="Methyltr_PrmA"/>
    <property type="match status" value="1"/>
</dbReference>
<comment type="caution">
    <text evidence="7">The sequence shown here is derived from an EMBL/GenBank/DDBJ whole genome shotgun (WGS) entry which is preliminary data.</text>
</comment>
<comment type="function">
    <text evidence="6">Methylates ribosomal protein L11.</text>
</comment>
<evidence type="ECO:0000256" key="2">
    <source>
        <dbReference type="ARBA" id="ARBA00022490"/>
    </source>
</evidence>
<sequence>MKYFEIDFKLECNPETADDARALLADAAGEAGCESFEDTENGLKAFAQTENWNEDVMKKAIEHFIIPGVHITYIVRNADDKDWNQEWEAQGFEPIDIEGRLLICDAKKPVPATTGKTEHVFIDARLAFGTGTHETTRLIVSTLLHQNLKGKRVIDCGCGTGILGIVAAKHGAKCVIGYDIDEWSVENSRHNASLNGVENMEVYHGDANVLNHISGVFDVVMANINRNILLNDLETFKNVMAKGGLLILSGFYAADIPLLLKHARQLGLEEFGRKQEGDWACLILTL</sequence>
<dbReference type="InterPro" id="IPR050078">
    <property type="entry name" value="Ribosomal_L11_MeTrfase_PrmA"/>
</dbReference>
<dbReference type="STRING" id="999422.HMPREF9944_00187"/>
<dbReference type="EC" id="2.1.1.-" evidence="6"/>
<evidence type="ECO:0000256" key="3">
    <source>
        <dbReference type="ARBA" id="ARBA00022603"/>
    </source>
</evidence>
<evidence type="ECO:0000256" key="5">
    <source>
        <dbReference type="ARBA" id="ARBA00022691"/>
    </source>
</evidence>
<name>H1HJ26_9BACT</name>
<protein>
    <recommendedName>
        <fullName evidence="6">Ribosomal protein L11 methyltransferase</fullName>
        <shortName evidence="6">L11 Mtase</shortName>
        <ecNumber evidence="6">2.1.1.-</ecNumber>
    </recommendedName>
</protein>
<dbReference type="GO" id="GO:0016279">
    <property type="term" value="F:protein-lysine N-methyltransferase activity"/>
    <property type="evidence" value="ECO:0007669"/>
    <property type="project" value="RHEA"/>
</dbReference>
<feature type="binding site" evidence="6">
    <location>
        <position position="136"/>
    </location>
    <ligand>
        <name>S-adenosyl-L-methionine</name>
        <dbReference type="ChEBI" id="CHEBI:59789"/>
    </ligand>
</feature>
<dbReference type="Gene3D" id="3.40.50.150">
    <property type="entry name" value="Vaccinia Virus protein VP39"/>
    <property type="match status" value="1"/>
</dbReference>
<dbReference type="Pfam" id="PF06325">
    <property type="entry name" value="PrmA"/>
    <property type="match status" value="1"/>
</dbReference>
<comment type="subcellular location">
    <subcellularLocation>
        <location evidence="6">Cytoplasm</location>
    </subcellularLocation>
</comment>
<keyword evidence="3 6" id="KW-0489">Methyltransferase</keyword>
<feature type="binding site" evidence="6">
    <location>
        <position position="179"/>
    </location>
    <ligand>
        <name>S-adenosyl-L-methionine</name>
        <dbReference type="ChEBI" id="CHEBI:59789"/>
    </ligand>
</feature>
<dbReference type="HOGENOM" id="CLU_049382_0_0_10"/>
<evidence type="ECO:0000256" key="1">
    <source>
        <dbReference type="ARBA" id="ARBA00009741"/>
    </source>
</evidence>
<reference evidence="7 8" key="1">
    <citation type="submission" date="2011-12" db="EMBL/GenBank/DDBJ databases">
        <title>The Genome Sequence of Prevotella maculosa OT 289.</title>
        <authorList>
            <consortium name="The Broad Institute Genome Sequencing Platform"/>
            <person name="Earl A."/>
            <person name="Ward D."/>
            <person name="Feldgarden M."/>
            <person name="Gevers D."/>
            <person name="Izard J."/>
            <person name="Blanton J.M."/>
            <person name="Mathney J."/>
            <person name="Tanner A.C."/>
            <person name="Dewhirst F.E."/>
            <person name="Young S.K."/>
            <person name="Zeng Q."/>
            <person name="Gargeya S."/>
            <person name="Fitzgerald M."/>
            <person name="Haas B."/>
            <person name="Abouelleil A."/>
            <person name="Alvarado L."/>
            <person name="Arachchi H.M."/>
            <person name="Berlin A."/>
            <person name="Chapman S.B."/>
            <person name="Gearin G."/>
            <person name="Goldberg J."/>
            <person name="Griggs A."/>
            <person name="Gujja S."/>
            <person name="Hansen M."/>
            <person name="Heiman D."/>
            <person name="Howarth C."/>
            <person name="Larimer J."/>
            <person name="Lui A."/>
            <person name="MacDonald P.J.P."/>
            <person name="McCowen C."/>
            <person name="Montmayeur A."/>
            <person name="Murphy C."/>
            <person name="Neiman D."/>
            <person name="Pearson M."/>
            <person name="Priest M."/>
            <person name="Roberts A."/>
            <person name="Saif S."/>
            <person name="Shea T."/>
            <person name="Sisk P."/>
            <person name="Stolte C."/>
            <person name="Sykes S."/>
            <person name="Wortman J."/>
            <person name="Nusbaum C."/>
            <person name="Birren B."/>
        </authorList>
    </citation>
    <scope>NUCLEOTIDE SEQUENCE [LARGE SCALE GENOMIC DNA]</scope>
    <source>
        <strain evidence="7 8">OT 289</strain>
    </source>
</reference>
<evidence type="ECO:0000256" key="4">
    <source>
        <dbReference type="ARBA" id="ARBA00022679"/>
    </source>
</evidence>
<dbReference type="NCBIfam" id="NF001785">
    <property type="entry name" value="PRK00517.2-2"/>
    <property type="match status" value="1"/>
</dbReference>
<gene>
    <name evidence="6" type="primary">prmA</name>
    <name evidence="7" type="ORF">HMPREF9944_00187</name>
</gene>
<dbReference type="EMBL" id="AGEK01000011">
    <property type="protein sequence ID" value="EHO74338.1"/>
    <property type="molecule type" value="Genomic_DNA"/>
</dbReference>
<dbReference type="AlphaFoldDB" id="H1HJ26"/>
<dbReference type="Proteomes" id="UP000003167">
    <property type="component" value="Unassembled WGS sequence"/>
</dbReference>
<proteinExistence type="inferred from homology"/>
<dbReference type="RefSeq" id="WP_008563785.1">
    <property type="nucleotide sequence ID" value="NZ_JH594500.1"/>
</dbReference>
<keyword evidence="4 6" id="KW-0808">Transferase</keyword>
<comment type="similarity">
    <text evidence="1 6">Belongs to the methyltransferase superfamily. PrmA family.</text>
</comment>
<dbReference type="InterPro" id="IPR004498">
    <property type="entry name" value="Ribosomal_PrmA_MeTrfase"/>
</dbReference>
<dbReference type="GO" id="GO:0005737">
    <property type="term" value="C:cytoplasm"/>
    <property type="evidence" value="ECO:0007669"/>
    <property type="project" value="UniProtKB-SubCell"/>
</dbReference>
<dbReference type="GO" id="GO:0005840">
    <property type="term" value="C:ribosome"/>
    <property type="evidence" value="ECO:0007669"/>
    <property type="project" value="UniProtKB-KW"/>
</dbReference>
<comment type="catalytic activity">
    <reaction evidence="6">
        <text>L-lysyl-[protein] + 3 S-adenosyl-L-methionine = N(6),N(6),N(6)-trimethyl-L-lysyl-[protein] + 3 S-adenosyl-L-homocysteine + 3 H(+)</text>
        <dbReference type="Rhea" id="RHEA:54192"/>
        <dbReference type="Rhea" id="RHEA-COMP:9752"/>
        <dbReference type="Rhea" id="RHEA-COMP:13826"/>
        <dbReference type="ChEBI" id="CHEBI:15378"/>
        <dbReference type="ChEBI" id="CHEBI:29969"/>
        <dbReference type="ChEBI" id="CHEBI:57856"/>
        <dbReference type="ChEBI" id="CHEBI:59789"/>
        <dbReference type="ChEBI" id="CHEBI:61961"/>
    </reaction>
</comment>
<feature type="binding site" evidence="6">
    <location>
        <position position="157"/>
    </location>
    <ligand>
        <name>S-adenosyl-L-methionine</name>
        <dbReference type="ChEBI" id="CHEBI:59789"/>
    </ligand>
</feature>
<keyword evidence="2 6" id="KW-0963">Cytoplasm</keyword>
<evidence type="ECO:0000313" key="8">
    <source>
        <dbReference type="Proteomes" id="UP000003167"/>
    </source>
</evidence>
<accession>H1HJ26</accession>
<keyword evidence="7" id="KW-0689">Ribosomal protein</keyword>
<dbReference type="PANTHER" id="PTHR43648:SF1">
    <property type="entry name" value="ELECTRON TRANSFER FLAVOPROTEIN BETA SUBUNIT LYSINE METHYLTRANSFERASE"/>
    <property type="match status" value="1"/>
</dbReference>
<keyword evidence="5 6" id="KW-0949">S-adenosyl-L-methionine</keyword>
<dbReference type="OrthoDB" id="9785995at2"/>